<protein>
    <submittedName>
        <fullName evidence="1">Tail assembly chaperone</fullName>
    </submittedName>
</protein>
<name>A0A5X9XUN0_SALET</name>
<gene>
    <name evidence="1" type="ORF">DX339_24270</name>
</gene>
<proteinExistence type="predicted"/>
<dbReference type="Proteomes" id="UP000839661">
    <property type="component" value="Unassembled WGS sequence"/>
</dbReference>
<dbReference type="EMBL" id="AAKLZH010000073">
    <property type="protein sequence ID" value="ECT1905744.1"/>
    <property type="molecule type" value="Genomic_DNA"/>
</dbReference>
<comment type="caution">
    <text evidence="1">The sequence shown here is derived from an EMBL/GenBank/DDBJ whole genome shotgun (WGS) entry which is preliminary data.</text>
</comment>
<dbReference type="Pfam" id="PF02413">
    <property type="entry name" value="Caudo_TAP"/>
    <property type="match status" value="1"/>
</dbReference>
<dbReference type="InterPro" id="IPR003458">
    <property type="entry name" value="Phage_T4_Gp38_tail_assem"/>
</dbReference>
<evidence type="ECO:0000313" key="1">
    <source>
        <dbReference type="EMBL" id="ECT1905744.1"/>
    </source>
</evidence>
<sequence length="147" mass="16308">MKTEQEQLVQFSPSALAFYPQNMIDDGSYTDLPADLIELTGDELSLYWKQTPPPGKSLGVISGRPAWVDLPPPTHDELIAAVEYERQRLLSHADTVTADWRVELVLGDISEEDKVSLSAWMAYKREVKAVKAGEAIVPGFIWPAIPA</sequence>
<reference evidence="1" key="1">
    <citation type="submission" date="2018-08" db="EMBL/GenBank/DDBJ databases">
        <authorList>
            <consortium name="NARMS: The National Antimicrobial Resistance Monitoring System"/>
        </authorList>
    </citation>
    <scope>NUCLEOTIDE SEQUENCE [LARGE SCALE GENOMIC DNA]</scope>
    <source>
        <strain evidence="1">FSIS11808911</strain>
    </source>
</reference>
<organism evidence="1">
    <name type="scientific">Salmonella enterica subsp. enterica serovar Adelaide</name>
    <dbReference type="NCBI Taxonomy" id="29473"/>
    <lineage>
        <taxon>Bacteria</taxon>
        <taxon>Pseudomonadati</taxon>
        <taxon>Pseudomonadota</taxon>
        <taxon>Gammaproteobacteria</taxon>
        <taxon>Enterobacterales</taxon>
        <taxon>Enterobacteriaceae</taxon>
        <taxon>Salmonella</taxon>
    </lineage>
</organism>
<accession>A0A5X9XUN0</accession>
<dbReference type="AlphaFoldDB" id="A0A5X9XUN0"/>